<evidence type="ECO:0000313" key="4">
    <source>
        <dbReference type="EMBL" id="ACY17328.1"/>
    </source>
</evidence>
<sequence length="340" mass="38357">MFRIRESTAEDLDQIFSIAKHLDTVNLPADRGELEKLLALSESAFAGVSEPAEREYLFVLEDLEAKRLIGTSIIHAQHGTRRSPHVYFEVLDDQRYSETLDSFFKHQGLRLGYDYDGPTEIGGLILLPDYRGHGERLGQFLSYVRFLFIAMHREVFREEIHSELLPPLEPDGTSKLWEHLGRRFTGLGYQEADMLSKYNKEFIRALFPHSIIYTSLFPQDVKALIGEVGQPSRGVEKILRRIGFAYARHIDPFDGGPHFRCKTDEVSLIKNAVRVEVHTVEGADTSRPVAMLAVEREQPRFAAACARVIPLDDGNALGITRAVQDTLGVSAGDSVWATYP</sequence>
<dbReference type="EC" id="2.3.1.109" evidence="4"/>
<keyword evidence="5" id="KW-1185">Reference proteome</keyword>
<dbReference type="EMBL" id="CP001804">
    <property type="protein sequence ID" value="ACY17328.1"/>
    <property type="molecule type" value="Genomic_DNA"/>
</dbReference>
<dbReference type="RefSeq" id="WP_012829926.1">
    <property type="nucleotide sequence ID" value="NC_013440.1"/>
</dbReference>
<dbReference type="STRING" id="502025.Hoch_4839"/>
<dbReference type="PANTHER" id="PTHR30420">
    <property type="entry name" value="N-SUCCINYLARGININE DIHYDROLASE"/>
    <property type="match status" value="1"/>
</dbReference>
<dbReference type="InterPro" id="IPR007041">
    <property type="entry name" value="Arg_succinylTrfase_AstA/AruG"/>
</dbReference>
<evidence type="ECO:0000313" key="5">
    <source>
        <dbReference type="Proteomes" id="UP000001880"/>
    </source>
</evidence>
<proteinExistence type="predicted"/>
<dbReference type="eggNOG" id="COG3138">
    <property type="taxonomic scope" value="Bacteria"/>
</dbReference>
<keyword evidence="2 4" id="KW-0808">Transferase</keyword>
<dbReference type="GO" id="GO:0008791">
    <property type="term" value="F:arginine N-succinyltransferase activity"/>
    <property type="evidence" value="ECO:0007669"/>
    <property type="project" value="UniProtKB-EC"/>
</dbReference>
<keyword evidence="3 4" id="KW-0012">Acyltransferase</keyword>
<dbReference type="GO" id="GO:0006527">
    <property type="term" value="P:L-arginine catabolic process"/>
    <property type="evidence" value="ECO:0007669"/>
    <property type="project" value="InterPro"/>
</dbReference>
<gene>
    <name evidence="4" type="ordered locus">Hoch_4839</name>
</gene>
<evidence type="ECO:0000256" key="3">
    <source>
        <dbReference type="ARBA" id="ARBA00023315"/>
    </source>
</evidence>
<dbReference type="SUPFAM" id="SSF55729">
    <property type="entry name" value="Acyl-CoA N-acyltransferases (Nat)"/>
    <property type="match status" value="1"/>
</dbReference>
<dbReference type="AlphaFoldDB" id="D0LSV6"/>
<dbReference type="InterPro" id="IPR016181">
    <property type="entry name" value="Acyl_CoA_acyltransferase"/>
</dbReference>
<dbReference type="Proteomes" id="UP000001880">
    <property type="component" value="Chromosome"/>
</dbReference>
<dbReference type="KEGG" id="hoh:Hoch_4839"/>
<accession>D0LSV6</accession>
<reference evidence="4 5" key="1">
    <citation type="journal article" date="2010" name="Stand. Genomic Sci.">
        <title>Complete genome sequence of Haliangium ochraceum type strain (SMP-2).</title>
        <authorList>
            <consortium name="US DOE Joint Genome Institute (JGI-PGF)"/>
            <person name="Ivanova N."/>
            <person name="Daum C."/>
            <person name="Lang E."/>
            <person name="Abt B."/>
            <person name="Kopitz M."/>
            <person name="Saunders E."/>
            <person name="Lapidus A."/>
            <person name="Lucas S."/>
            <person name="Glavina Del Rio T."/>
            <person name="Nolan M."/>
            <person name="Tice H."/>
            <person name="Copeland A."/>
            <person name="Cheng J.F."/>
            <person name="Chen F."/>
            <person name="Bruce D."/>
            <person name="Goodwin L."/>
            <person name="Pitluck S."/>
            <person name="Mavromatis K."/>
            <person name="Pati A."/>
            <person name="Mikhailova N."/>
            <person name="Chen A."/>
            <person name="Palaniappan K."/>
            <person name="Land M."/>
            <person name="Hauser L."/>
            <person name="Chang Y.J."/>
            <person name="Jeffries C.D."/>
            <person name="Detter J.C."/>
            <person name="Brettin T."/>
            <person name="Rohde M."/>
            <person name="Goker M."/>
            <person name="Bristow J."/>
            <person name="Markowitz V."/>
            <person name="Eisen J.A."/>
            <person name="Hugenholtz P."/>
            <person name="Kyrpides N.C."/>
            <person name="Klenk H.P."/>
        </authorList>
    </citation>
    <scope>NUCLEOTIDE SEQUENCE [LARGE SCALE GENOMIC DNA]</scope>
    <source>
        <strain evidence="5">DSM 14365 / CIP 107738 / JCM 11303 / AJ 13395 / SMP-2</strain>
    </source>
</reference>
<dbReference type="Pfam" id="PF04958">
    <property type="entry name" value="AstA"/>
    <property type="match status" value="1"/>
</dbReference>
<evidence type="ECO:0000256" key="2">
    <source>
        <dbReference type="ARBA" id="ARBA00022679"/>
    </source>
</evidence>
<name>D0LSV6_HALO1</name>
<protein>
    <submittedName>
        <fullName evidence="4">Arginine N-succinyltransferase</fullName>
        <ecNumber evidence="4">2.3.1.109</ecNumber>
    </submittedName>
</protein>
<organism evidence="4 5">
    <name type="scientific">Haliangium ochraceum (strain DSM 14365 / JCM 11303 / SMP-2)</name>
    <dbReference type="NCBI Taxonomy" id="502025"/>
    <lineage>
        <taxon>Bacteria</taxon>
        <taxon>Pseudomonadati</taxon>
        <taxon>Myxococcota</taxon>
        <taxon>Polyangia</taxon>
        <taxon>Haliangiales</taxon>
        <taxon>Kofleriaceae</taxon>
        <taxon>Haliangium</taxon>
    </lineage>
</organism>
<evidence type="ECO:0000256" key="1">
    <source>
        <dbReference type="ARBA" id="ARBA00022503"/>
    </source>
</evidence>
<dbReference type="HOGENOM" id="CLU_057655_0_0_7"/>
<keyword evidence="1" id="KW-0056">Arginine metabolism</keyword>
<dbReference type="PANTHER" id="PTHR30420:SF1">
    <property type="entry name" value="ARGININE N-SUCCINYLTRANSFERASE"/>
    <property type="match status" value="1"/>
</dbReference>